<evidence type="ECO:0008006" key="6">
    <source>
        <dbReference type="Google" id="ProtNLM"/>
    </source>
</evidence>
<dbReference type="EMBL" id="LNRQ01000007">
    <property type="protein sequence ID" value="KZM88480.1"/>
    <property type="molecule type" value="Genomic_DNA"/>
</dbReference>
<proteinExistence type="inferred from homology"/>
<comment type="caution">
    <text evidence="5">The sequence shown here is derived from an EMBL/GenBank/DDBJ whole genome shotgun (WGS) entry which is preliminary data.</text>
</comment>
<protein>
    <recommendedName>
        <fullName evidence="6">Magnesium transporter</fullName>
    </recommendedName>
</protein>
<evidence type="ECO:0000313" key="5">
    <source>
        <dbReference type="EMBL" id="KZM88480.1"/>
    </source>
</evidence>
<keyword evidence="2" id="KW-0175">Coiled coil</keyword>
<dbReference type="PANTHER" id="PTHR13890:SF26">
    <property type="entry name" value="MAGNESIUM TRANSPORTER MRS2-1"/>
    <property type="match status" value="1"/>
</dbReference>
<feature type="region of interest" description="Disordered" evidence="3">
    <location>
        <begin position="1"/>
        <end position="24"/>
    </location>
</feature>
<dbReference type="InterPro" id="IPR039204">
    <property type="entry name" value="MRS2-like"/>
</dbReference>
<keyword evidence="4" id="KW-1133">Transmembrane helix</keyword>
<dbReference type="CDD" id="cd12823">
    <property type="entry name" value="Mrs2_Mfm1p-like"/>
    <property type="match status" value="2"/>
</dbReference>
<name>A0A161ZPX9_DAUCS</name>
<feature type="region of interest" description="Disordered" evidence="3">
    <location>
        <begin position="678"/>
        <end position="716"/>
    </location>
</feature>
<organism evidence="5">
    <name type="scientific">Daucus carota subsp. sativus</name>
    <name type="common">Carrot</name>
    <dbReference type="NCBI Taxonomy" id="79200"/>
    <lineage>
        <taxon>Eukaryota</taxon>
        <taxon>Viridiplantae</taxon>
        <taxon>Streptophyta</taxon>
        <taxon>Embryophyta</taxon>
        <taxon>Tracheophyta</taxon>
        <taxon>Spermatophyta</taxon>
        <taxon>Magnoliopsida</taxon>
        <taxon>eudicotyledons</taxon>
        <taxon>Gunneridae</taxon>
        <taxon>Pentapetalae</taxon>
        <taxon>asterids</taxon>
        <taxon>campanulids</taxon>
        <taxon>Apiales</taxon>
        <taxon>Apiaceae</taxon>
        <taxon>Apioideae</taxon>
        <taxon>Scandiceae</taxon>
        <taxon>Daucinae</taxon>
        <taxon>Daucus</taxon>
        <taxon>Daucus sect. Daucus</taxon>
    </lineage>
</organism>
<feature type="coiled-coil region" evidence="2">
    <location>
        <begin position="209"/>
        <end position="236"/>
    </location>
</feature>
<feature type="region of interest" description="Disordered" evidence="3">
    <location>
        <begin position="278"/>
        <end position="307"/>
    </location>
</feature>
<dbReference type="Gene3D" id="1.20.58.340">
    <property type="entry name" value="Magnesium transport protein CorA, transmembrane region"/>
    <property type="match status" value="2"/>
</dbReference>
<dbReference type="AlphaFoldDB" id="A0A161ZPX9"/>
<dbReference type="Gene3D" id="2.40.128.330">
    <property type="match status" value="2"/>
</dbReference>
<feature type="transmembrane region" description="Helical" evidence="4">
    <location>
        <begin position="767"/>
        <end position="788"/>
    </location>
</feature>
<dbReference type="GO" id="GO:0015095">
    <property type="term" value="F:magnesium ion transmembrane transporter activity"/>
    <property type="evidence" value="ECO:0007669"/>
    <property type="project" value="TreeGrafter"/>
</dbReference>
<keyword evidence="4" id="KW-0812">Transmembrane</keyword>
<dbReference type="Pfam" id="PF22099">
    <property type="entry name" value="MRS2-like"/>
    <property type="match status" value="2"/>
</dbReference>
<reference evidence="5" key="1">
    <citation type="journal article" date="2016" name="Nat. Genet.">
        <title>A high-quality carrot genome assembly provides new insights into carotenoid accumulation and asterid genome evolution.</title>
        <authorList>
            <person name="Iorizzo M."/>
            <person name="Ellison S."/>
            <person name="Senalik D."/>
            <person name="Zeng P."/>
            <person name="Satapoomin P."/>
            <person name="Huang J."/>
            <person name="Bowman M."/>
            <person name="Iovene M."/>
            <person name="Sanseverino W."/>
            <person name="Cavagnaro P."/>
            <person name="Yildiz M."/>
            <person name="Macko-Podgorni A."/>
            <person name="Moranska E."/>
            <person name="Grzebelus E."/>
            <person name="Grzebelus D."/>
            <person name="Ashrafi H."/>
            <person name="Zheng Z."/>
            <person name="Cheng S."/>
            <person name="Spooner D."/>
            <person name="Van Deynze A."/>
            <person name="Simon P."/>
        </authorList>
    </citation>
    <scope>NUCLEOTIDE SEQUENCE [LARGE SCALE GENOMIC DNA]</scope>
    <source>
        <tissue evidence="5">Leaf</tissue>
    </source>
</reference>
<evidence type="ECO:0000256" key="2">
    <source>
        <dbReference type="SAM" id="Coils"/>
    </source>
</evidence>
<dbReference type="FunFam" id="2.40.128.330:FF:000001">
    <property type="entry name" value="Magnesium transporter MRS2-1"/>
    <property type="match status" value="2"/>
</dbReference>
<feature type="transmembrane region" description="Helical" evidence="4">
    <location>
        <begin position="800"/>
        <end position="822"/>
    </location>
</feature>
<dbReference type="Gramene" id="KZM88480">
    <property type="protein sequence ID" value="KZM88480"/>
    <property type="gene ID" value="DCAR_025555"/>
</dbReference>
<dbReference type="OMA" id="CKLEIEM"/>
<sequence>MADLKERFPPRRPASSKNSRDAACRTSARDQGLRSWIRVDASGESQVIEVDKLSMMRRCDLPARDLRLLDPSFVYPSTILGRDRAIVVNLEQIRCIITADEVFLFNSLDINVKQYVAELQRRLPTAGVGEVLQTESAELDQREGGNRSIENLYSNNSPHYLPFEFKALEVALEAACTFLDSKALELEISVNPLLDALTSKISTSNLERLRQIKRGLETLTKRVQKVRDEIEEVMDDADYMAKMYLTKRKSRMESTFYSDPSTPEYRFNDVAFSVSAPVTPVSSPPDRRKHEKSYSLARGRHESMGSSESATESVVALEMLLEAYFVVIDSTLNKLTSLREYIDDTEDLLNFQLLLIQFTVLLATASFVVALFGVVSDFETYMFQFRNSKFKWIMISTSVTGFVKDDWKQATTTYRKETVPIYLVGSSLMADLEDQLAPARLIARNLGLRSWIRIDTSGNSQVIELDKLSMMRRCDLAARDVRLLDPLFVYPSTILQRENAIVLNLEQIRCIITADEVFLLNTLDSHVLQYVVELQRRLTTAGAGDLLQPEGAELRKRRGSRFSNIFDSSTDLPFEFKAFEVALEAACTFLDSEAAEFEIDVYPLLDELTSRISTLNLERVRRSKSRLVALTRRVQKRDEIEQLMDDDGDMAEMYLTEKKSRMESAAFFGDQSMSRLTSNDVTQSVSAPVSPVSSPPKRRPEKSSSMAKSRHESITSASESTVELEMLLEAYFVVIDSTLNKLTALKEYIADTEDFLNFKLDNIRNRLIMFEVLLATAAFIVAVFGVSSDFETYLFQYSKLKWILIGTGITGLFIFSSVLWYFRIRKPFWMK</sequence>
<evidence type="ECO:0000256" key="1">
    <source>
        <dbReference type="ARBA" id="ARBA00007535"/>
    </source>
</evidence>
<accession>A0A161ZPX9</accession>
<feature type="transmembrane region" description="Helical" evidence="4">
    <location>
        <begin position="354"/>
        <end position="376"/>
    </location>
</feature>
<comment type="similarity">
    <text evidence="1">Belongs to the CorA metal ion transporter (MIT) (TC 1.A.35.5) family.</text>
</comment>
<gene>
    <name evidence="5" type="ORF">DCAR_025555</name>
</gene>
<dbReference type="PANTHER" id="PTHR13890">
    <property type="entry name" value="RNA SPLICING PROTEIN MRS2, MITOCHONDRIAL"/>
    <property type="match status" value="1"/>
</dbReference>
<evidence type="ECO:0000256" key="3">
    <source>
        <dbReference type="SAM" id="MobiDB-lite"/>
    </source>
</evidence>
<evidence type="ECO:0000256" key="4">
    <source>
        <dbReference type="SAM" id="Phobius"/>
    </source>
</evidence>
<keyword evidence="4" id="KW-0472">Membrane</keyword>